<accession>A0AAD7LA37</accession>
<dbReference type="KEGG" id="qsa:O6P43_025550"/>
<protein>
    <submittedName>
        <fullName evidence="3">Pentatricopeptide repeat-containing protein</fullName>
    </submittedName>
</protein>
<dbReference type="PANTHER" id="PTHR46598">
    <property type="entry name" value="BNAC05G43320D PROTEIN"/>
    <property type="match status" value="1"/>
</dbReference>
<gene>
    <name evidence="3" type="ORF">O6P43_025550</name>
</gene>
<proteinExistence type="inferred from homology"/>
<evidence type="ECO:0000256" key="1">
    <source>
        <dbReference type="ARBA" id="ARBA00007626"/>
    </source>
</evidence>
<dbReference type="InterPro" id="IPR011990">
    <property type="entry name" value="TPR-like_helical_dom_sf"/>
</dbReference>
<dbReference type="Pfam" id="PF25245">
    <property type="entry name" value="TPR_At1g68980"/>
    <property type="match status" value="1"/>
</dbReference>
<dbReference type="PANTHER" id="PTHR46598:SF2">
    <property type="entry name" value="OS01G0788900 PROTEIN"/>
    <property type="match status" value="1"/>
</dbReference>
<comment type="caution">
    <text evidence="3">The sequence shown here is derived from an EMBL/GenBank/DDBJ whole genome shotgun (WGS) entry which is preliminary data.</text>
</comment>
<evidence type="ECO:0000313" key="3">
    <source>
        <dbReference type="EMBL" id="KAJ7953912.1"/>
    </source>
</evidence>
<sequence>MKCANSASPAFVLIRCIFNSRFFIPFSVWGNVFVEISRKNGNLVASLRIFEEHCKIALVEKLEYMKPDLAACNAALEGCCRGLESVNDTENVIKTMLILGVRPDELSFGFLAYLYALKGLKEKIKELEDFLSGFGFLNKKTFYNNLISCYVKSGNLESVSATILQSLKGGGEDRNFSEETYCEVVNGFFFRKEISRD</sequence>
<comment type="similarity">
    <text evidence="1">Belongs to the PPR family. P subfamily.</text>
</comment>
<dbReference type="EMBL" id="JARAOO010000010">
    <property type="protein sequence ID" value="KAJ7953912.1"/>
    <property type="molecule type" value="Genomic_DNA"/>
</dbReference>
<dbReference type="Proteomes" id="UP001163823">
    <property type="component" value="Chromosome 10"/>
</dbReference>
<organism evidence="3 4">
    <name type="scientific">Quillaja saponaria</name>
    <name type="common">Soap bark tree</name>
    <dbReference type="NCBI Taxonomy" id="32244"/>
    <lineage>
        <taxon>Eukaryota</taxon>
        <taxon>Viridiplantae</taxon>
        <taxon>Streptophyta</taxon>
        <taxon>Embryophyta</taxon>
        <taxon>Tracheophyta</taxon>
        <taxon>Spermatophyta</taxon>
        <taxon>Magnoliopsida</taxon>
        <taxon>eudicotyledons</taxon>
        <taxon>Gunneridae</taxon>
        <taxon>Pentapetalae</taxon>
        <taxon>rosids</taxon>
        <taxon>fabids</taxon>
        <taxon>Fabales</taxon>
        <taxon>Quillajaceae</taxon>
        <taxon>Quillaja</taxon>
    </lineage>
</organism>
<dbReference type="InterPro" id="IPR057440">
    <property type="entry name" value="At1g68980-like_TPR"/>
</dbReference>
<reference evidence="3" key="1">
    <citation type="journal article" date="2023" name="Science">
        <title>Elucidation of the pathway for biosynthesis of saponin adjuvants from the soapbark tree.</title>
        <authorList>
            <person name="Reed J."/>
            <person name="Orme A."/>
            <person name="El-Demerdash A."/>
            <person name="Owen C."/>
            <person name="Martin L.B.B."/>
            <person name="Misra R.C."/>
            <person name="Kikuchi S."/>
            <person name="Rejzek M."/>
            <person name="Martin A.C."/>
            <person name="Harkess A."/>
            <person name="Leebens-Mack J."/>
            <person name="Louveau T."/>
            <person name="Stephenson M.J."/>
            <person name="Osbourn A."/>
        </authorList>
    </citation>
    <scope>NUCLEOTIDE SEQUENCE</scope>
    <source>
        <strain evidence="3">S10</strain>
    </source>
</reference>
<feature type="domain" description="At1g68980-like TPR repeats" evidence="2">
    <location>
        <begin position="1"/>
        <end position="66"/>
    </location>
</feature>
<evidence type="ECO:0000313" key="4">
    <source>
        <dbReference type="Proteomes" id="UP001163823"/>
    </source>
</evidence>
<evidence type="ECO:0000259" key="2">
    <source>
        <dbReference type="Pfam" id="PF25245"/>
    </source>
</evidence>
<keyword evidence="4" id="KW-1185">Reference proteome</keyword>
<name>A0AAD7LA37_QUISA</name>
<dbReference type="AlphaFoldDB" id="A0AAD7LA37"/>
<dbReference type="Gene3D" id="1.25.40.10">
    <property type="entry name" value="Tetratricopeptide repeat domain"/>
    <property type="match status" value="1"/>
</dbReference>